<organism evidence="1 2">
    <name type="scientific">Alkalilimnicola ehrlichii</name>
    <dbReference type="NCBI Taxonomy" id="351052"/>
    <lineage>
        <taxon>Bacteria</taxon>
        <taxon>Pseudomonadati</taxon>
        <taxon>Pseudomonadota</taxon>
        <taxon>Gammaproteobacteria</taxon>
        <taxon>Chromatiales</taxon>
        <taxon>Ectothiorhodospiraceae</taxon>
        <taxon>Alkalilimnicola</taxon>
    </lineage>
</organism>
<name>A0A3E0WMC3_9GAMM</name>
<dbReference type="RefSeq" id="WP_116303455.1">
    <property type="nucleotide sequence ID" value="NZ_NFZV01000022.1"/>
</dbReference>
<protein>
    <recommendedName>
        <fullName evidence="3">DUF4304 domain-containing protein</fullName>
    </recommendedName>
</protein>
<dbReference type="Pfam" id="PF14137">
    <property type="entry name" value="DUF4304"/>
    <property type="match status" value="1"/>
</dbReference>
<dbReference type="InterPro" id="IPR025412">
    <property type="entry name" value="DUF4304"/>
</dbReference>
<evidence type="ECO:0008006" key="3">
    <source>
        <dbReference type="Google" id="ProtNLM"/>
    </source>
</evidence>
<dbReference type="EMBL" id="NFZW01000022">
    <property type="protein sequence ID" value="RFA33217.1"/>
    <property type="molecule type" value="Genomic_DNA"/>
</dbReference>
<keyword evidence="2" id="KW-1185">Reference proteome</keyword>
<gene>
    <name evidence="1" type="ORF">CAL65_17755</name>
</gene>
<dbReference type="AlphaFoldDB" id="A0A3E0WMC3"/>
<evidence type="ECO:0000313" key="2">
    <source>
        <dbReference type="Proteomes" id="UP000256763"/>
    </source>
</evidence>
<evidence type="ECO:0000313" key="1">
    <source>
        <dbReference type="EMBL" id="RFA33217.1"/>
    </source>
</evidence>
<accession>A0A3E0WMC3</accession>
<comment type="caution">
    <text evidence="1">The sequence shown here is derived from an EMBL/GenBank/DDBJ whole genome shotgun (WGS) entry which is preliminary data.</text>
</comment>
<reference evidence="2" key="1">
    <citation type="submission" date="2017-05" db="EMBL/GenBank/DDBJ databases">
        <authorList>
            <person name="Sharma S."/>
            <person name="Sidhu C."/>
            <person name="Pinnaka A.K."/>
        </authorList>
    </citation>
    <scope>NUCLEOTIDE SEQUENCE [LARGE SCALE GENOMIC DNA]</scope>
    <source>
        <strain evidence="2">AK93</strain>
    </source>
</reference>
<proteinExistence type="predicted"/>
<sequence length="219" mass="24472">MPRSKYAEAVDEIQSALRPVLKAEGFKVRARTFNRVTEDGLTQVVSIQMGASDPPGTTYIPGLRENLHGLFTVNLGVYVPEVARHHGGGEAKSWVQEYHCCIRARLDEASGEKQDIWWHARAEDAVIADVRRRLDQVGLPFLNRYSSREKILAEWQDRSENMGAGGPPRIVMAIILAEHGRKDEARALLALQVLETRNPGHPDYVRRLANRLSVGSLDG</sequence>
<dbReference type="Proteomes" id="UP000256763">
    <property type="component" value="Unassembled WGS sequence"/>
</dbReference>
<dbReference type="OrthoDB" id="8481394at2"/>